<gene>
    <name evidence="1" type="ORF">LEP1GSC079_4103</name>
</gene>
<proteinExistence type="predicted"/>
<comment type="caution">
    <text evidence="1">The sequence shown here is derived from an EMBL/GenBank/DDBJ whole genome shotgun (WGS) entry which is preliminary data.</text>
</comment>
<dbReference type="Proteomes" id="UP000012164">
    <property type="component" value="Unassembled WGS sequence"/>
</dbReference>
<evidence type="ECO:0000313" key="1">
    <source>
        <dbReference type="EMBL" id="EMJ38657.1"/>
    </source>
</evidence>
<name>A0A0F6IKT2_LEPIR</name>
<protein>
    <submittedName>
        <fullName evidence="1">Uncharacterized protein</fullName>
    </submittedName>
</protein>
<accession>A0A0F6IKT2</accession>
<evidence type="ECO:0000313" key="2">
    <source>
        <dbReference type="Proteomes" id="UP000012164"/>
    </source>
</evidence>
<dbReference type="AlphaFoldDB" id="A0A0F6IKT2"/>
<organism evidence="1 2">
    <name type="scientific">Leptospira interrogans str. FPW1039</name>
    <dbReference type="NCBI Taxonomy" id="1193040"/>
    <lineage>
        <taxon>Bacteria</taxon>
        <taxon>Pseudomonadati</taxon>
        <taxon>Spirochaetota</taxon>
        <taxon>Spirochaetia</taxon>
        <taxon>Leptospirales</taxon>
        <taxon>Leptospiraceae</taxon>
        <taxon>Leptospira</taxon>
    </lineage>
</organism>
<reference evidence="1 2" key="1">
    <citation type="submission" date="2013-01" db="EMBL/GenBank/DDBJ databases">
        <authorList>
            <person name="Harkins D.M."/>
            <person name="Durkin A.S."/>
            <person name="Brinkac L.M."/>
            <person name="Haft D.H."/>
            <person name="Selengut J.D."/>
            <person name="Sanka R."/>
            <person name="DePew J."/>
            <person name="Purushe J."/>
            <person name="Peacock S.J."/>
            <person name="Thaipadungpanit J."/>
            <person name="Wuthiekanun V.W."/>
            <person name="Day N.P."/>
            <person name="Vinetz J.M."/>
            <person name="Sutton G.G."/>
            <person name="Nierman W.C."/>
            <person name="Fouts D.E."/>
        </authorList>
    </citation>
    <scope>NUCLEOTIDE SEQUENCE [LARGE SCALE GENOMIC DNA]</scope>
    <source>
        <strain evidence="1 2">FPW1039</strain>
    </source>
</reference>
<sequence>MKTLEFLNFEVELHFKKSFFTDPIKLTAMNFNRKLCFNIKYWELDPNVSSA</sequence>
<dbReference type="EMBL" id="AKWR02000020">
    <property type="protein sequence ID" value="EMJ38657.1"/>
    <property type="molecule type" value="Genomic_DNA"/>
</dbReference>